<evidence type="ECO:0000313" key="2">
    <source>
        <dbReference type="Proteomes" id="UP001308179"/>
    </source>
</evidence>
<name>A0ABR0LGV1_9PEZI</name>
<gene>
    <name evidence="1" type="ORF">LTR32_000142</name>
</gene>
<dbReference type="Proteomes" id="UP001308179">
    <property type="component" value="Unassembled WGS sequence"/>
</dbReference>
<keyword evidence="2" id="KW-1185">Reference proteome</keyword>
<dbReference type="EMBL" id="JAVRRR010000003">
    <property type="protein sequence ID" value="KAK5148545.1"/>
    <property type="molecule type" value="Genomic_DNA"/>
</dbReference>
<evidence type="ECO:0000313" key="1">
    <source>
        <dbReference type="EMBL" id="KAK5148545.1"/>
    </source>
</evidence>
<protein>
    <recommendedName>
        <fullName evidence="3">Glycosyltransferase family 25 protein</fullName>
    </recommendedName>
</protein>
<comment type="caution">
    <text evidence="1">The sequence shown here is derived from an EMBL/GenBank/DDBJ whole genome shotgun (WGS) entry which is preliminary data.</text>
</comment>
<organism evidence="1 2">
    <name type="scientific">Rachicladosporium monterosium</name>
    <dbReference type="NCBI Taxonomy" id="1507873"/>
    <lineage>
        <taxon>Eukaryota</taxon>
        <taxon>Fungi</taxon>
        <taxon>Dikarya</taxon>
        <taxon>Ascomycota</taxon>
        <taxon>Pezizomycotina</taxon>
        <taxon>Dothideomycetes</taxon>
        <taxon>Dothideomycetidae</taxon>
        <taxon>Cladosporiales</taxon>
        <taxon>Cladosporiaceae</taxon>
        <taxon>Rachicladosporium</taxon>
    </lineage>
</organism>
<proteinExistence type="predicted"/>
<sequence length="315" mass="34520">MSYLEVGTAWCSLDLLLPQHQPFERDFTAGNSTLGFKAILALSQGTKWRIDGMRAAARVSGIELQVPAQPGWPELFIQAFKESGPIEAHEAAVGWLGHMEVLKLVLQSRYSSALVLEDDMDWDTEIRNQTRLIAAAVRAITNEGDNGQAPYGSGSDVLWMGHCGDMANINRPMFLYKDHTTVPPDEYRGLDRHITMIVREGERSVHYSENAACSFAYAVSAKGAEKLLHLASFGHGGAFDLMLMGACRAKELRCVSVNPEVFNPYHAADGELSKVQVGDCGDILDVHVGDGMGYTDNIRQSARCLGLFNSTCYSS</sequence>
<reference evidence="1 2" key="1">
    <citation type="submission" date="2023-08" db="EMBL/GenBank/DDBJ databases">
        <title>Black Yeasts Isolated from many extreme environments.</title>
        <authorList>
            <person name="Coleine C."/>
            <person name="Stajich J.E."/>
            <person name="Selbmann L."/>
        </authorList>
    </citation>
    <scope>NUCLEOTIDE SEQUENCE [LARGE SCALE GENOMIC DNA]</scope>
    <source>
        <strain evidence="1 2">CCFEE 5386</strain>
    </source>
</reference>
<accession>A0ABR0LGV1</accession>
<evidence type="ECO:0008006" key="3">
    <source>
        <dbReference type="Google" id="ProtNLM"/>
    </source>
</evidence>